<dbReference type="SMART" id="SM00855">
    <property type="entry name" value="PGAM"/>
    <property type="match status" value="1"/>
</dbReference>
<dbReference type="EMBL" id="CP036272">
    <property type="protein sequence ID" value="QDT62109.1"/>
    <property type="molecule type" value="Genomic_DNA"/>
</dbReference>
<dbReference type="AlphaFoldDB" id="A0A517T157"/>
<dbReference type="Pfam" id="PF00300">
    <property type="entry name" value="His_Phos_1"/>
    <property type="match status" value="1"/>
</dbReference>
<dbReference type="GO" id="GO:0016791">
    <property type="term" value="F:phosphatase activity"/>
    <property type="evidence" value="ECO:0007669"/>
    <property type="project" value="TreeGrafter"/>
</dbReference>
<evidence type="ECO:0000313" key="1">
    <source>
        <dbReference type="EMBL" id="QDT62109.1"/>
    </source>
</evidence>
<dbReference type="Gene3D" id="3.40.50.1240">
    <property type="entry name" value="Phosphoglycerate mutase-like"/>
    <property type="match status" value="1"/>
</dbReference>
<dbReference type="SUPFAM" id="SSF53254">
    <property type="entry name" value="Phosphoglycerate mutase-like"/>
    <property type="match status" value="1"/>
</dbReference>
<gene>
    <name evidence="1" type="primary">pspA_3</name>
    <name evidence="1" type="ORF">SV7mr_46560</name>
</gene>
<dbReference type="PANTHER" id="PTHR48100:SF1">
    <property type="entry name" value="HISTIDINE PHOSPHATASE FAMILY PROTEIN-RELATED"/>
    <property type="match status" value="1"/>
</dbReference>
<proteinExistence type="predicted"/>
<dbReference type="InterPro" id="IPR013078">
    <property type="entry name" value="His_Pase_superF_clade-1"/>
</dbReference>
<keyword evidence="1" id="KW-0378">Hydrolase</keyword>
<dbReference type="Proteomes" id="UP000315003">
    <property type="component" value="Chromosome"/>
</dbReference>
<sequence>MSDSLEVYLIRHASVEDKWRGVCYGAMDVSLSREGEAASLELAAQVAAVIQPKTLLHSGLKRTRFLIQAIANAMPGAVDVREDHQIQERNYGDWQGLTWDDAYQSDPEHFHHLIEDPEGYFPPAGESTAQMQQRAVAWLEGLTVQQSPVVAAAHSGTIAALAGALLGLHARDWSPWMVKHLKIVQLRRNRDGVWSVQPFQITPPTKSPPDRSDAR</sequence>
<name>A0A517T157_9BACT</name>
<reference evidence="1 2" key="1">
    <citation type="submission" date="2019-02" db="EMBL/GenBank/DDBJ databases">
        <title>Deep-cultivation of Planctomycetes and their phenomic and genomic characterization uncovers novel biology.</title>
        <authorList>
            <person name="Wiegand S."/>
            <person name="Jogler M."/>
            <person name="Boedeker C."/>
            <person name="Pinto D."/>
            <person name="Vollmers J."/>
            <person name="Rivas-Marin E."/>
            <person name="Kohn T."/>
            <person name="Peeters S.H."/>
            <person name="Heuer A."/>
            <person name="Rast P."/>
            <person name="Oberbeckmann S."/>
            <person name="Bunk B."/>
            <person name="Jeske O."/>
            <person name="Meyerdierks A."/>
            <person name="Storesund J.E."/>
            <person name="Kallscheuer N."/>
            <person name="Luecker S."/>
            <person name="Lage O.M."/>
            <person name="Pohl T."/>
            <person name="Merkel B.J."/>
            <person name="Hornburger P."/>
            <person name="Mueller R.-W."/>
            <person name="Bruemmer F."/>
            <person name="Labrenz M."/>
            <person name="Spormann A.M."/>
            <person name="Op den Camp H."/>
            <person name="Overmann J."/>
            <person name="Amann R."/>
            <person name="Jetten M.S.M."/>
            <person name="Mascher T."/>
            <person name="Medema M.H."/>
            <person name="Devos D.P."/>
            <person name="Kaster A.-K."/>
            <person name="Ovreas L."/>
            <person name="Rohde M."/>
            <person name="Galperin M.Y."/>
            <person name="Jogler C."/>
        </authorList>
    </citation>
    <scope>NUCLEOTIDE SEQUENCE [LARGE SCALE GENOMIC DNA]</scope>
    <source>
        <strain evidence="1 2">SV_7m_r</strain>
    </source>
</reference>
<dbReference type="InterPro" id="IPR029033">
    <property type="entry name" value="His_PPase_superfam"/>
</dbReference>
<protein>
    <submittedName>
        <fullName evidence="1">Phosphoserine phosphatase 1</fullName>
        <ecNumber evidence="1">3.1.3.3</ecNumber>
    </submittedName>
</protein>
<dbReference type="EC" id="3.1.3.3" evidence="1"/>
<dbReference type="GO" id="GO:0005737">
    <property type="term" value="C:cytoplasm"/>
    <property type="evidence" value="ECO:0007669"/>
    <property type="project" value="TreeGrafter"/>
</dbReference>
<dbReference type="InterPro" id="IPR050275">
    <property type="entry name" value="PGM_Phosphatase"/>
</dbReference>
<keyword evidence="2" id="KW-1185">Reference proteome</keyword>
<evidence type="ECO:0000313" key="2">
    <source>
        <dbReference type="Proteomes" id="UP000315003"/>
    </source>
</evidence>
<accession>A0A517T157</accession>
<organism evidence="1 2">
    <name type="scientific">Stieleria bergensis</name>
    <dbReference type="NCBI Taxonomy" id="2528025"/>
    <lineage>
        <taxon>Bacteria</taxon>
        <taxon>Pseudomonadati</taxon>
        <taxon>Planctomycetota</taxon>
        <taxon>Planctomycetia</taxon>
        <taxon>Pirellulales</taxon>
        <taxon>Pirellulaceae</taxon>
        <taxon>Stieleria</taxon>
    </lineage>
</organism>
<dbReference type="RefSeq" id="WP_419187736.1">
    <property type="nucleotide sequence ID" value="NZ_CP036272.1"/>
</dbReference>
<dbReference type="PANTHER" id="PTHR48100">
    <property type="entry name" value="BROAD-SPECIFICITY PHOSPHATASE YOR283W-RELATED"/>
    <property type="match status" value="1"/>
</dbReference>